<evidence type="ECO:0000256" key="7">
    <source>
        <dbReference type="RuleBase" id="RU364038"/>
    </source>
</evidence>
<dbReference type="RefSeq" id="WP_008486300.1">
    <property type="nucleotide sequence ID" value="NZ_AMRI01000030.1"/>
</dbReference>
<dbReference type="CDD" id="cd03020">
    <property type="entry name" value="DsbA_DsbC_DsbG"/>
    <property type="match status" value="1"/>
</dbReference>
<dbReference type="Pfam" id="PF10411">
    <property type="entry name" value="DsbC_N"/>
    <property type="match status" value="1"/>
</dbReference>
<evidence type="ECO:0000256" key="4">
    <source>
        <dbReference type="ARBA" id="ARBA00022764"/>
    </source>
</evidence>
<dbReference type="EMBL" id="AMRI01000030">
    <property type="protein sequence ID" value="EKE68494.1"/>
    <property type="molecule type" value="Genomic_DNA"/>
</dbReference>
<dbReference type="InterPro" id="IPR012336">
    <property type="entry name" value="Thioredoxin-like_fold"/>
</dbReference>
<evidence type="ECO:0000259" key="9">
    <source>
        <dbReference type="Pfam" id="PF13098"/>
    </source>
</evidence>
<dbReference type="SUPFAM" id="SSF52833">
    <property type="entry name" value="Thioredoxin-like"/>
    <property type="match status" value="1"/>
</dbReference>
<evidence type="ECO:0000313" key="10">
    <source>
        <dbReference type="EMBL" id="EKE68494.1"/>
    </source>
</evidence>
<feature type="chain" id="PRO_5010007023" description="Thiol:disulfide interchange protein" evidence="7">
    <location>
        <begin position="21"/>
        <end position="235"/>
    </location>
</feature>
<dbReference type="Gene3D" id="3.40.30.10">
    <property type="entry name" value="Glutaredoxin"/>
    <property type="match status" value="1"/>
</dbReference>
<keyword evidence="5" id="KW-1015">Disulfide bond</keyword>
<protein>
    <recommendedName>
        <fullName evidence="7">Thiol:disulfide interchange protein</fullName>
    </recommendedName>
</protein>
<evidence type="ECO:0000256" key="2">
    <source>
        <dbReference type="ARBA" id="ARBA00009813"/>
    </source>
</evidence>
<name>K2JD00_9GAMM</name>
<gene>
    <name evidence="10" type="ORF">B3C1_16822</name>
</gene>
<feature type="domain" description="Thioredoxin-like fold" evidence="9">
    <location>
        <begin position="108"/>
        <end position="232"/>
    </location>
</feature>
<keyword evidence="6 7" id="KW-0676">Redox-active center</keyword>
<organism evidence="10 11">
    <name type="scientific">Gallaecimonas xiamenensis 3-C-1</name>
    <dbReference type="NCBI Taxonomy" id="745411"/>
    <lineage>
        <taxon>Bacteria</taxon>
        <taxon>Pseudomonadati</taxon>
        <taxon>Pseudomonadota</taxon>
        <taxon>Gammaproteobacteria</taxon>
        <taxon>Enterobacterales</taxon>
        <taxon>Gallaecimonadaceae</taxon>
        <taxon>Gallaecimonas</taxon>
    </lineage>
</organism>
<dbReference type="Pfam" id="PF13098">
    <property type="entry name" value="Thioredoxin_2"/>
    <property type="match status" value="1"/>
</dbReference>
<dbReference type="eggNOG" id="COG1651">
    <property type="taxonomic scope" value="Bacteria"/>
</dbReference>
<dbReference type="InterPro" id="IPR033954">
    <property type="entry name" value="DiS-bond_Isoase_DsbC/G"/>
</dbReference>
<evidence type="ECO:0000256" key="1">
    <source>
        <dbReference type="ARBA" id="ARBA00004418"/>
    </source>
</evidence>
<dbReference type="STRING" id="745411.B3C1_16822"/>
<comment type="subcellular location">
    <subcellularLocation>
        <location evidence="1 7">Periplasm</location>
    </subcellularLocation>
</comment>
<keyword evidence="4 7" id="KW-0574">Periplasm</keyword>
<keyword evidence="11" id="KW-1185">Reference proteome</keyword>
<sequence>MKKLKWGAVALALLASTAQANDKDIKAKVEAGLGVSVSSISQTPIKGIYEVVAANNVLYVSEDGDYVLSGNLFSLKGGDVVSLTQKRLDDVRLAAIKPFEDSMIVFPAKNQKHVVTVFTDTDCGYCQRLHSHMKEYNDRGITVRYLAFPRGGLNSKAAEELESVWCAKDQQAAMNLAKNRKTVATAACDSNPVPEHYKLGRQLNVTGTPALILEDGTMVPGYLDPDRLESALENE</sequence>
<dbReference type="PANTHER" id="PTHR35272:SF3">
    <property type="entry name" value="THIOL:DISULFIDE INTERCHANGE PROTEIN DSBC"/>
    <property type="match status" value="1"/>
</dbReference>
<dbReference type="InterPro" id="IPR051470">
    <property type="entry name" value="Thiol:disulfide_interchange"/>
</dbReference>
<dbReference type="InterPro" id="IPR018950">
    <property type="entry name" value="DiS-bond_isomerase_DsbC/G_N"/>
</dbReference>
<proteinExistence type="inferred from homology"/>
<dbReference type="InterPro" id="IPR009094">
    <property type="entry name" value="DiS-bond_isomerase_DsbC/G_N_sf"/>
</dbReference>
<dbReference type="GO" id="GO:0042597">
    <property type="term" value="C:periplasmic space"/>
    <property type="evidence" value="ECO:0007669"/>
    <property type="project" value="UniProtKB-SubCell"/>
</dbReference>
<accession>K2JD00</accession>
<dbReference type="Gene3D" id="3.10.450.70">
    <property type="entry name" value="Disulphide bond isomerase, DsbC/G, N-terminal"/>
    <property type="match status" value="1"/>
</dbReference>
<feature type="signal peptide" evidence="7">
    <location>
        <begin position="1"/>
        <end position="20"/>
    </location>
</feature>
<comment type="caution">
    <text evidence="10">The sequence shown here is derived from an EMBL/GenBank/DDBJ whole genome shotgun (WGS) entry which is preliminary data.</text>
</comment>
<evidence type="ECO:0000256" key="6">
    <source>
        <dbReference type="ARBA" id="ARBA00023284"/>
    </source>
</evidence>
<dbReference type="OrthoDB" id="12976at2"/>
<evidence type="ECO:0000259" key="8">
    <source>
        <dbReference type="Pfam" id="PF10411"/>
    </source>
</evidence>
<dbReference type="AlphaFoldDB" id="K2JD00"/>
<reference evidence="10 11" key="1">
    <citation type="journal article" date="2012" name="J. Bacteriol.">
        <title>Genome Sequence of Gallaecimonas xiamenensis Type Strain 3-C-1.</title>
        <authorList>
            <person name="Lai Q."/>
            <person name="Wang L."/>
            <person name="Wang W."/>
            <person name="Shao Z."/>
        </authorList>
    </citation>
    <scope>NUCLEOTIDE SEQUENCE [LARGE SCALE GENOMIC DNA]</scope>
    <source>
        <strain evidence="10 11">3-C-1</strain>
    </source>
</reference>
<dbReference type="Proteomes" id="UP000006755">
    <property type="component" value="Unassembled WGS sequence"/>
</dbReference>
<keyword evidence="3 7" id="KW-0732">Signal</keyword>
<dbReference type="SUPFAM" id="SSF54423">
    <property type="entry name" value="DsbC/DsbG N-terminal domain-like"/>
    <property type="match status" value="1"/>
</dbReference>
<comment type="similarity">
    <text evidence="2 7">Belongs to the thioredoxin family. DsbC subfamily.</text>
</comment>
<evidence type="ECO:0000256" key="3">
    <source>
        <dbReference type="ARBA" id="ARBA00022729"/>
    </source>
</evidence>
<feature type="domain" description="Disulphide bond isomerase DsbC/G N-terminal" evidence="8">
    <location>
        <begin position="17"/>
        <end position="80"/>
    </location>
</feature>
<dbReference type="PANTHER" id="PTHR35272">
    <property type="entry name" value="THIOL:DISULFIDE INTERCHANGE PROTEIN DSBC-RELATED"/>
    <property type="match status" value="1"/>
</dbReference>
<comment type="function">
    <text evidence="7">Required for disulfide bond formation in some periplasmic proteins. Acts by transferring its disulfide bond to other proteins and is reduced in the process.</text>
</comment>
<dbReference type="PATRIC" id="fig|745411.4.peg.3313"/>
<evidence type="ECO:0000256" key="5">
    <source>
        <dbReference type="ARBA" id="ARBA00023157"/>
    </source>
</evidence>
<dbReference type="InterPro" id="IPR036249">
    <property type="entry name" value="Thioredoxin-like_sf"/>
</dbReference>
<evidence type="ECO:0000313" key="11">
    <source>
        <dbReference type="Proteomes" id="UP000006755"/>
    </source>
</evidence>
<dbReference type="NCBIfam" id="NF008129">
    <property type="entry name" value="PRK10877.1"/>
    <property type="match status" value="1"/>
</dbReference>